<feature type="transmembrane region" description="Helical" evidence="4">
    <location>
        <begin position="355"/>
        <end position="374"/>
    </location>
</feature>
<dbReference type="EMBL" id="QWKH01000027">
    <property type="protein sequence ID" value="NBI34422.1"/>
    <property type="molecule type" value="Genomic_DNA"/>
</dbReference>
<dbReference type="GO" id="GO:0006355">
    <property type="term" value="P:regulation of DNA-templated transcription"/>
    <property type="evidence" value="ECO:0007669"/>
    <property type="project" value="InterPro"/>
</dbReference>
<evidence type="ECO:0000256" key="1">
    <source>
        <dbReference type="ARBA" id="ARBA00023015"/>
    </source>
</evidence>
<dbReference type="CDD" id="cd06170">
    <property type="entry name" value="LuxR_C_like"/>
    <property type="match status" value="1"/>
</dbReference>
<feature type="transmembrane region" description="Helical" evidence="4">
    <location>
        <begin position="156"/>
        <end position="175"/>
    </location>
</feature>
<gene>
    <name evidence="6" type="ORF">D1639_05125</name>
</gene>
<evidence type="ECO:0000313" key="6">
    <source>
        <dbReference type="EMBL" id="NBI34422.1"/>
    </source>
</evidence>
<dbReference type="InterPro" id="IPR016032">
    <property type="entry name" value="Sig_transdc_resp-reg_C-effctor"/>
</dbReference>
<dbReference type="GO" id="GO:0003677">
    <property type="term" value="F:DNA binding"/>
    <property type="evidence" value="ECO:0007669"/>
    <property type="project" value="UniProtKB-KW"/>
</dbReference>
<dbReference type="AlphaFoldDB" id="A0A7C9JJ31"/>
<dbReference type="SUPFAM" id="SSF46894">
    <property type="entry name" value="C-terminal effector domain of the bipartite response regulators"/>
    <property type="match status" value="1"/>
</dbReference>
<keyword evidence="2" id="KW-0238">DNA-binding</keyword>
<dbReference type="PANTHER" id="PTHR44688">
    <property type="entry name" value="DNA-BINDING TRANSCRIPTIONAL ACTIVATOR DEVR_DOSR"/>
    <property type="match status" value="1"/>
</dbReference>
<feature type="transmembrane region" description="Helical" evidence="4">
    <location>
        <begin position="283"/>
        <end position="303"/>
    </location>
</feature>
<feature type="transmembrane region" description="Helical" evidence="4">
    <location>
        <begin position="255"/>
        <end position="277"/>
    </location>
</feature>
<keyword evidence="4" id="KW-1133">Transmembrane helix</keyword>
<accession>A0A7C9JJ31</accession>
<keyword evidence="3" id="KW-0804">Transcription</keyword>
<feature type="transmembrane region" description="Helical" evidence="4">
    <location>
        <begin position="70"/>
        <end position="95"/>
    </location>
</feature>
<feature type="transmembrane region" description="Helical" evidence="4">
    <location>
        <begin position="101"/>
        <end position="122"/>
    </location>
</feature>
<comment type="caution">
    <text evidence="6">The sequence shown here is derived from an EMBL/GenBank/DDBJ whole genome shotgun (WGS) entry which is preliminary data.</text>
</comment>
<dbReference type="SMART" id="SM00421">
    <property type="entry name" value="HTH_LUXR"/>
    <property type="match status" value="1"/>
</dbReference>
<evidence type="ECO:0000256" key="4">
    <source>
        <dbReference type="SAM" id="Phobius"/>
    </source>
</evidence>
<dbReference type="InterPro" id="IPR036388">
    <property type="entry name" value="WH-like_DNA-bd_sf"/>
</dbReference>
<keyword evidence="4" id="KW-0472">Membrane</keyword>
<feature type="transmembrane region" description="Helical" evidence="4">
    <location>
        <begin position="196"/>
        <end position="220"/>
    </location>
</feature>
<dbReference type="PROSITE" id="PS50043">
    <property type="entry name" value="HTH_LUXR_2"/>
    <property type="match status" value="1"/>
</dbReference>
<name>A0A7C9JJ31_9BACT</name>
<feature type="transmembrane region" description="Helical" evidence="4">
    <location>
        <begin position="44"/>
        <end position="63"/>
    </location>
</feature>
<dbReference type="PRINTS" id="PR00038">
    <property type="entry name" value="HTHLUXR"/>
</dbReference>
<dbReference type="Gene3D" id="1.10.10.10">
    <property type="entry name" value="Winged helix-like DNA-binding domain superfamily/Winged helix DNA-binding domain"/>
    <property type="match status" value="1"/>
</dbReference>
<reference evidence="6" key="1">
    <citation type="submission" date="2018-08" db="EMBL/GenBank/DDBJ databases">
        <title>Murine metabolic-syndrome-specific gut microbial biobank.</title>
        <authorList>
            <person name="Liu C."/>
        </authorList>
    </citation>
    <scope>NUCLEOTIDE SEQUENCE [LARGE SCALE GENOMIC DNA]</scope>
    <source>
        <strain evidence="6">Z82</strain>
    </source>
</reference>
<feature type="transmembrane region" description="Helical" evidence="4">
    <location>
        <begin position="129"/>
        <end position="150"/>
    </location>
</feature>
<dbReference type="InterPro" id="IPR000792">
    <property type="entry name" value="Tscrpt_reg_LuxR_C"/>
</dbReference>
<proteinExistence type="predicted"/>
<feature type="transmembrane region" description="Helical" evidence="4">
    <location>
        <begin position="226"/>
        <end position="248"/>
    </location>
</feature>
<evidence type="ECO:0000256" key="2">
    <source>
        <dbReference type="ARBA" id="ARBA00023125"/>
    </source>
</evidence>
<protein>
    <submittedName>
        <fullName evidence="6">LuxR family transcriptional regulator</fullName>
    </submittedName>
</protein>
<keyword evidence="1" id="KW-0805">Transcription regulation</keyword>
<feature type="domain" description="HTH luxR-type" evidence="5">
    <location>
        <begin position="390"/>
        <end position="455"/>
    </location>
</feature>
<evidence type="ECO:0000256" key="3">
    <source>
        <dbReference type="ARBA" id="ARBA00023163"/>
    </source>
</evidence>
<organism evidence="6">
    <name type="scientific">Muribaculaceae bacterium Z82</name>
    <dbReference type="NCBI Taxonomy" id="2304548"/>
    <lineage>
        <taxon>Bacteria</taxon>
        <taxon>Pseudomonadati</taxon>
        <taxon>Bacteroidota</taxon>
        <taxon>Bacteroidia</taxon>
        <taxon>Bacteroidales</taxon>
        <taxon>Muribaculaceae</taxon>
    </lineage>
</organism>
<dbReference type="PANTHER" id="PTHR44688:SF16">
    <property type="entry name" value="DNA-BINDING TRANSCRIPTIONAL ACTIVATOR DEVR_DOSR"/>
    <property type="match status" value="1"/>
</dbReference>
<evidence type="ECO:0000259" key="5">
    <source>
        <dbReference type="PROSITE" id="PS50043"/>
    </source>
</evidence>
<dbReference type="Pfam" id="PF00196">
    <property type="entry name" value="GerE"/>
    <property type="match status" value="1"/>
</dbReference>
<sequence>MPGFERNTSLRNALLLVGFCAHWSGGLAVREGLSPVGTTALVELSTAKLVFGAAAGLAFLLFYKPSRWRGIAGFVSALVILSSLLLTACAFLGVTGLVPEVLSLLFALSQPLVSIVWIGWLLAHERKDFARTLVLAAVLNMALASLFYVLPDAPRTLYILVMNVLAGATIPLMGTPAESQDVQPVRQVLTNRRFDLFAVVRMLLGALNSLMIVCIVSLGVPGNVLATLPSVGAALLVIALCAGTLGWIRSRGSGLTARASIVVLAAIPLVAAVVPLASGESGLTFALSTLYYFTAFYIFNIHLFRNAGLCGISPIKLTSVSMLLVTLGAFLVGLLPLNELFGLITPFARVLPMVALTYGMSLYAIALLSSVFASPAAKRRPVPKSEAIDRLAQRHGLTPREVEVFHLLAAGYSRRYISEKLVVSQATVKTHINNIYYKLGVNKHDKLLELVEREQQGDAER</sequence>
<feature type="transmembrane region" description="Helical" evidence="4">
    <location>
        <begin position="315"/>
        <end position="335"/>
    </location>
</feature>
<keyword evidence="4" id="KW-0812">Transmembrane</keyword>